<evidence type="ECO:0000256" key="1">
    <source>
        <dbReference type="SAM" id="Coils"/>
    </source>
</evidence>
<keyword evidence="3" id="KW-1185">Reference proteome</keyword>
<gene>
    <name evidence="2" type="ORF">SAMN05920897_101304</name>
</gene>
<reference evidence="3" key="1">
    <citation type="submission" date="2017-01" db="EMBL/GenBank/DDBJ databases">
        <authorList>
            <person name="Varghese N."/>
            <person name="Submissions S."/>
        </authorList>
    </citation>
    <scope>NUCLEOTIDE SEQUENCE [LARGE SCALE GENOMIC DNA]</scope>
    <source>
        <strain evidence="3">ASpG1</strain>
    </source>
</reference>
<evidence type="ECO:0000313" key="3">
    <source>
        <dbReference type="Proteomes" id="UP000186400"/>
    </source>
</evidence>
<proteinExistence type="predicted"/>
<dbReference type="STRING" id="159291.SAMN05920897_101304"/>
<accession>A0A1N6NKM8</accession>
<dbReference type="OrthoDB" id="9918182at2"/>
<keyword evidence="1" id="KW-0175">Coiled coil</keyword>
<feature type="coiled-coil region" evidence="1">
    <location>
        <begin position="79"/>
        <end position="116"/>
    </location>
</feature>
<organism evidence="2 3">
    <name type="scientific">Alkalispirochaeta americana</name>
    <dbReference type="NCBI Taxonomy" id="159291"/>
    <lineage>
        <taxon>Bacteria</taxon>
        <taxon>Pseudomonadati</taxon>
        <taxon>Spirochaetota</taxon>
        <taxon>Spirochaetia</taxon>
        <taxon>Spirochaetales</taxon>
        <taxon>Spirochaetaceae</taxon>
        <taxon>Alkalispirochaeta</taxon>
    </lineage>
</organism>
<name>A0A1N6NKM8_9SPIO</name>
<dbReference type="PROSITE" id="PS51257">
    <property type="entry name" value="PROKAR_LIPOPROTEIN"/>
    <property type="match status" value="1"/>
</dbReference>
<sequence length="645" mass="71631">MGTFRKAKPFCSVLAILLVIFLASSCQMLGIANPFSSGADNFDRARRALDSGEHDVALMNAAAAINRDEKHWPSYKFIVENYEGSLAKVNARLAELDEKEQTAEVLQEKVAILRNMYWFVRYVSRMPGDQPDSRVIERGKDSVTVALTDYETPLAEAREQGYAIAFAQASVLIEAGEYEEAIEALQVITRSFVQGAEEREAAEITIAGFLVESATPLVGALSMENLEAATQILIAAARFEETEEVTALTAELNSKAPDVLFAAAERAARRNNVDALEEALGIAVKARNYVDDNDQVNPGIYPYAQRLADLYYGEARGAARTFDGSSSSKWDAENLFLRYVAFVQGWPSVTGHEDSIEKFAEFIESSRTVVHVVLDPAHAASRDSVLPALKSVLENQRGKVMWMYTSENRELADQRVRHFRGSGRWWSNNQQEAERLIYPDSSNTFHNEVNKLTTASSLDEARQFNIDFLVKISADASAGNTRSTQRSEVKQISAYLNMDGSAHLDANNSKVNGWHAARVLAENTGTMDTFNQKLQEDGVREFWRNESVNHRYQALVAPVTVNYTLEVIRVSDGRSVYSTRVTHRDEAKSDEVLVGVDTDVSAIRSLLEQQVREAPTSFQPSTGRIEHAGFRQLNFAPVANAIGRS</sequence>
<evidence type="ECO:0000313" key="2">
    <source>
        <dbReference type="EMBL" id="SIP92645.1"/>
    </source>
</evidence>
<dbReference type="AlphaFoldDB" id="A0A1N6NKM8"/>
<dbReference type="EMBL" id="FTMS01000001">
    <property type="protein sequence ID" value="SIP92645.1"/>
    <property type="molecule type" value="Genomic_DNA"/>
</dbReference>
<dbReference type="RefSeq" id="WP_143559085.1">
    <property type="nucleotide sequence ID" value="NZ_FTMS01000001.1"/>
</dbReference>
<dbReference type="Proteomes" id="UP000186400">
    <property type="component" value="Unassembled WGS sequence"/>
</dbReference>
<protein>
    <submittedName>
        <fullName evidence="2">Uncharacterized protein</fullName>
    </submittedName>
</protein>